<dbReference type="EMBL" id="FJVC01000272">
    <property type="protein sequence ID" value="CZT46937.1"/>
    <property type="molecule type" value="Genomic_DNA"/>
</dbReference>
<evidence type="ECO:0000256" key="1">
    <source>
        <dbReference type="ARBA" id="ARBA00005964"/>
    </source>
</evidence>
<dbReference type="GO" id="GO:0052689">
    <property type="term" value="F:carboxylic ester hydrolase activity"/>
    <property type="evidence" value="ECO:0007669"/>
    <property type="project" value="TreeGrafter"/>
</dbReference>
<dbReference type="PANTHER" id="PTHR43918:SF4">
    <property type="entry name" value="CARBOXYLIC ESTER HYDROLASE"/>
    <property type="match status" value="1"/>
</dbReference>
<comment type="similarity">
    <text evidence="1">Belongs to the type-B carboxylesterase/lipase family.</text>
</comment>
<gene>
    <name evidence="5" type="ORF">RSE6_07451</name>
</gene>
<evidence type="ECO:0000259" key="4">
    <source>
        <dbReference type="Pfam" id="PF00135"/>
    </source>
</evidence>
<accession>A0A1E1MCY1</accession>
<dbReference type="InterPro" id="IPR050654">
    <property type="entry name" value="AChE-related_enzymes"/>
</dbReference>
<dbReference type="Proteomes" id="UP000177625">
    <property type="component" value="Unassembled WGS sequence"/>
</dbReference>
<dbReference type="InterPro" id="IPR029058">
    <property type="entry name" value="AB_hydrolase_fold"/>
</dbReference>
<evidence type="ECO:0000313" key="6">
    <source>
        <dbReference type="Proteomes" id="UP000177625"/>
    </source>
</evidence>
<name>A0A1E1MCY1_RHYSE</name>
<reference evidence="6" key="1">
    <citation type="submission" date="2016-03" db="EMBL/GenBank/DDBJ databases">
        <authorList>
            <person name="Guldener U."/>
        </authorList>
    </citation>
    <scope>NUCLEOTIDE SEQUENCE [LARGE SCALE GENOMIC DNA]</scope>
</reference>
<evidence type="ECO:0000313" key="5">
    <source>
        <dbReference type="EMBL" id="CZT46937.1"/>
    </source>
</evidence>
<evidence type="ECO:0000256" key="3">
    <source>
        <dbReference type="SAM" id="MobiDB-lite"/>
    </source>
</evidence>
<protein>
    <recommendedName>
        <fullName evidence="4">Carboxylesterase type B domain-containing protein</fullName>
    </recommendedName>
</protein>
<keyword evidence="6" id="KW-1185">Reference proteome</keyword>
<dbReference type="Gene3D" id="3.40.50.1820">
    <property type="entry name" value="alpha/beta hydrolase"/>
    <property type="match status" value="1"/>
</dbReference>
<dbReference type="Pfam" id="PF00135">
    <property type="entry name" value="COesterase"/>
    <property type="match status" value="1"/>
</dbReference>
<feature type="region of interest" description="Disordered" evidence="3">
    <location>
        <begin position="200"/>
        <end position="219"/>
    </location>
</feature>
<sequence>MPELTRDELSGDQGLSIASNPCGNCCYQIGFGASSTSSSKDCLTLEIVRPSKPRGTIDKSVIVCTVSTRLAPKQLLLAYVFFHGDNFNSGEKSEYDGRNLVKASIALGSPLLYIGVNYRLGFLGFPSGKKVESHDALNLGLLDSRLSLNCLQQNIKFFGGDPTQVVIGGQGSGVDMVAYHLLENSDNTNGLFRGAILHNGSGTSSSPVPRPNHTEWQKH</sequence>
<keyword evidence="2" id="KW-0378">Hydrolase</keyword>
<dbReference type="InterPro" id="IPR002018">
    <property type="entry name" value="CarbesteraseB"/>
</dbReference>
<organism evidence="5 6">
    <name type="scientific">Rhynchosporium secalis</name>
    <name type="common">Barley scald fungus</name>
    <dbReference type="NCBI Taxonomy" id="38038"/>
    <lineage>
        <taxon>Eukaryota</taxon>
        <taxon>Fungi</taxon>
        <taxon>Dikarya</taxon>
        <taxon>Ascomycota</taxon>
        <taxon>Pezizomycotina</taxon>
        <taxon>Leotiomycetes</taxon>
        <taxon>Helotiales</taxon>
        <taxon>Ploettnerulaceae</taxon>
        <taxon>Rhynchosporium</taxon>
    </lineage>
</organism>
<dbReference type="AlphaFoldDB" id="A0A1E1MCY1"/>
<proteinExistence type="inferred from homology"/>
<dbReference type="SUPFAM" id="SSF53474">
    <property type="entry name" value="alpha/beta-Hydrolases"/>
    <property type="match status" value="1"/>
</dbReference>
<feature type="domain" description="Carboxylesterase type B" evidence="4">
    <location>
        <begin position="25"/>
        <end position="206"/>
    </location>
</feature>
<dbReference type="PANTHER" id="PTHR43918">
    <property type="entry name" value="ACETYLCHOLINESTERASE"/>
    <property type="match status" value="1"/>
</dbReference>
<evidence type="ECO:0000256" key="2">
    <source>
        <dbReference type="ARBA" id="ARBA00022801"/>
    </source>
</evidence>